<evidence type="ECO:0000256" key="1">
    <source>
        <dbReference type="SAM" id="MobiDB-lite"/>
    </source>
</evidence>
<evidence type="ECO:0000313" key="3">
    <source>
        <dbReference type="Proteomes" id="UP000030854"/>
    </source>
</evidence>
<organism evidence="2 3">
    <name type="scientific">Uncinula necator</name>
    <name type="common">Grape powdery mildew</name>
    <dbReference type="NCBI Taxonomy" id="52586"/>
    <lineage>
        <taxon>Eukaryota</taxon>
        <taxon>Fungi</taxon>
        <taxon>Dikarya</taxon>
        <taxon>Ascomycota</taxon>
        <taxon>Pezizomycotina</taxon>
        <taxon>Leotiomycetes</taxon>
        <taxon>Erysiphales</taxon>
        <taxon>Erysiphaceae</taxon>
        <taxon>Erysiphe</taxon>
    </lineage>
</organism>
<feature type="region of interest" description="Disordered" evidence="1">
    <location>
        <begin position="52"/>
        <end position="94"/>
    </location>
</feature>
<dbReference type="Proteomes" id="UP000030854">
    <property type="component" value="Unassembled WGS sequence"/>
</dbReference>
<protein>
    <submittedName>
        <fullName evidence="2">Uncharacterized protein</fullName>
    </submittedName>
</protein>
<sequence length="139" mass="15246">MTSREVLSSVKEPPDDSTRLECAISSLAFIKKKAHDLWSNEHCTNDDLNISYPATGEPAKSKSSPSRGAGVNAQHALHDWDSQEDSHNPSLQDSHLSPRVSIAFVSTSCSLQHLFSRSPPRLAQGVCVQGLYTFTKNPR</sequence>
<reference evidence="2 3" key="1">
    <citation type="journal article" date="2014" name="BMC Genomics">
        <title>Adaptive genomic structural variation in the grape powdery mildew pathogen, Erysiphe necator.</title>
        <authorList>
            <person name="Jones L."/>
            <person name="Riaz S."/>
            <person name="Morales-Cruz A."/>
            <person name="Amrine K.C."/>
            <person name="McGuire B."/>
            <person name="Gubler W.D."/>
            <person name="Walker M.A."/>
            <person name="Cantu D."/>
        </authorList>
    </citation>
    <scope>NUCLEOTIDE SEQUENCE [LARGE SCALE GENOMIC DNA]</scope>
    <source>
        <strain evidence="3">c</strain>
    </source>
</reference>
<dbReference type="AlphaFoldDB" id="A0A0B1PAC8"/>
<comment type="caution">
    <text evidence="2">The sequence shown here is derived from an EMBL/GenBank/DDBJ whole genome shotgun (WGS) entry which is preliminary data.</text>
</comment>
<feature type="compositionally biased region" description="Basic and acidic residues" evidence="1">
    <location>
        <begin position="76"/>
        <end position="87"/>
    </location>
</feature>
<keyword evidence="3" id="KW-1185">Reference proteome</keyword>
<evidence type="ECO:0000313" key="2">
    <source>
        <dbReference type="EMBL" id="KHJ35652.1"/>
    </source>
</evidence>
<name>A0A0B1PAC8_UNCNE</name>
<proteinExistence type="predicted"/>
<dbReference type="EMBL" id="JNVN01000313">
    <property type="protein sequence ID" value="KHJ35652.1"/>
    <property type="molecule type" value="Genomic_DNA"/>
</dbReference>
<dbReference type="HOGENOM" id="CLU_1846600_0_0_1"/>
<accession>A0A0B1PAC8</accession>
<gene>
    <name evidence="2" type="ORF">EV44_g3690</name>
</gene>